<name>A0A7X5SB18_XANPE</name>
<feature type="domain" description="Motility protein B-like N-terminal" evidence="4">
    <location>
        <begin position="4"/>
        <end position="35"/>
    </location>
</feature>
<evidence type="ECO:0000259" key="4">
    <source>
        <dbReference type="Pfam" id="PF13677"/>
    </source>
</evidence>
<feature type="transmembrane region" description="Helical" evidence="3">
    <location>
        <begin position="16"/>
        <end position="34"/>
    </location>
</feature>
<feature type="non-terminal residue" evidence="5">
    <location>
        <position position="35"/>
    </location>
</feature>
<keyword evidence="5" id="KW-0966">Cell projection</keyword>
<evidence type="ECO:0000313" key="5">
    <source>
        <dbReference type="EMBL" id="NEL79310.1"/>
    </source>
</evidence>
<dbReference type="AlphaFoldDB" id="A0A7X5SB18"/>
<gene>
    <name evidence="5" type="ORF">G3W61_24150</name>
</gene>
<dbReference type="Proteomes" id="UP000471082">
    <property type="component" value="Unassembled WGS sequence"/>
</dbReference>
<keyword evidence="2 3" id="KW-0472">Membrane</keyword>
<keyword evidence="5" id="KW-0969">Cilium</keyword>
<dbReference type="GO" id="GO:0016020">
    <property type="term" value="C:membrane"/>
    <property type="evidence" value="ECO:0007669"/>
    <property type="project" value="UniProtKB-SubCell"/>
</dbReference>
<proteinExistence type="predicted"/>
<protein>
    <submittedName>
        <fullName evidence="5">Flagellar motor protein MotD</fullName>
    </submittedName>
</protein>
<evidence type="ECO:0000313" key="6">
    <source>
        <dbReference type="Proteomes" id="UP000471082"/>
    </source>
</evidence>
<keyword evidence="3" id="KW-0812">Transmembrane</keyword>
<dbReference type="EMBL" id="JAAGYU010000525">
    <property type="protein sequence ID" value="NEL79310.1"/>
    <property type="molecule type" value="Genomic_DNA"/>
</dbReference>
<evidence type="ECO:0000256" key="3">
    <source>
        <dbReference type="SAM" id="Phobius"/>
    </source>
</evidence>
<organism evidence="5 6">
    <name type="scientific">Xanthomonas perforans</name>
    <dbReference type="NCBI Taxonomy" id="442694"/>
    <lineage>
        <taxon>Bacteria</taxon>
        <taxon>Pseudomonadati</taxon>
        <taxon>Pseudomonadota</taxon>
        <taxon>Gammaproteobacteria</taxon>
        <taxon>Lysobacterales</taxon>
        <taxon>Lysobacteraceae</taxon>
        <taxon>Xanthomonas</taxon>
    </lineage>
</organism>
<evidence type="ECO:0000256" key="1">
    <source>
        <dbReference type="ARBA" id="ARBA00004370"/>
    </source>
</evidence>
<keyword evidence="3" id="KW-1133">Transmembrane helix</keyword>
<comment type="subcellular location">
    <subcellularLocation>
        <location evidence="1">Membrane</location>
    </subcellularLocation>
</comment>
<dbReference type="Pfam" id="PF13677">
    <property type="entry name" value="MotB_plug"/>
    <property type="match status" value="1"/>
</dbReference>
<comment type="caution">
    <text evidence="5">The sequence shown here is derived from an EMBL/GenBank/DDBJ whole genome shotgun (WGS) entry which is preliminary data.</text>
</comment>
<dbReference type="InterPro" id="IPR025713">
    <property type="entry name" value="MotB-like_N_dom"/>
</dbReference>
<keyword evidence="5" id="KW-0282">Flagellum</keyword>
<sequence>MARRRKHHEDHGNHEAWAIPYADLMTLLLAFFVVM</sequence>
<accession>A0A7X5SB18</accession>
<evidence type="ECO:0000256" key="2">
    <source>
        <dbReference type="ARBA" id="ARBA00023136"/>
    </source>
</evidence>
<reference evidence="5 6" key="1">
    <citation type="submission" date="2019-11" db="EMBL/GenBank/DDBJ databases">
        <title>Genome-resolved metagenomics to study the prevalence of co-infection and intraspecific heterogeneity among plant pathogen metapopulations.</title>
        <authorList>
            <person name="Newberry E."/>
            <person name="Bhandari R."/>
            <person name="Kemble J."/>
            <person name="Sikora E."/>
            <person name="Potnis N."/>
        </authorList>
    </citation>
    <scope>NUCLEOTIDE SEQUENCE [LARGE SCALE GENOMIC DNA]</scope>
    <source>
        <strain evidence="5">Xp_Tom_Tuscaloosa_18b</strain>
    </source>
</reference>